<dbReference type="InterPro" id="IPR023614">
    <property type="entry name" value="Porin_dom_sf"/>
</dbReference>
<keyword evidence="3 4" id="KW-0732">Signal</keyword>
<evidence type="ECO:0000256" key="1">
    <source>
        <dbReference type="ARBA" id="ARBA00009075"/>
    </source>
</evidence>
<dbReference type="Proteomes" id="UP000596157">
    <property type="component" value="Chromosome"/>
</dbReference>
<gene>
    <name evidence="5" type="ORF">JI723_16180</name>
</gene>
<keyword evidence="2" id="KW-0813">Transport</keyword>
<dbReference type="PANTHER" id="PTHR34596:SF2">
    <property type="entry name" value="CHITOPORIN"/>
    <property type="match status" value="1"/>
</dbReference>
<dbReference type="Gene3D" id="2.40.160.10">
    <property type="entry name" value="Porin"/>
    <property type="match status" value="1"/>
</dbReference>
<keyword evidence="6" id="KW-1185">Reference proteome</keyword>
<dbReference type="RefSeq" id="WP_319067402.1">
    <property type="nucleotide sequence ID" value="NZ_CP067099.1"/>
</dbReference>
<dbReference type="GeneID" id="92280289"/>
<proteinExistence type="inferred from homology"/>
<protein>
    <submittedName>
        <fullName evidence="5">OprD family outer membrane porin</fullName>
    </submittedName>
</protein>
<evidence type="ECO:0000256" key="3">
    <source>
        <dbReference type="ARBA" id="ARBA00022729"/>
    </source>
</evidence>
<evidence type="ECO:0000256" key="4">
    <source>
        <dbReference type="SAM" id="SignalP"/>
    </source>
</evidence>
<organism evidence="5 6">
    <name type="scientific">Providencia manganoxydans</name>
    <dbReference type="NCBI Taxonomy" id="2923283"/>
    <lineage>
        <taxon>Bacteria</taxon>
        <taxon>Pseudomonadati</taxon>
        <taxon>Pseudomonadota</taxon>
        <taxon>Gammaproteobacteria</taxon>
        <taxon>Enterobacterales</taxon>
        <taxon>Morganellaceae</taxon>
        <taxon>Providencia</taxon>
    </lineage>
</organism>
<feature type="chain" id="PRO_5046208609" evidence="4">
    <location>
        <begin position="30"/>
        <end position="478"/>
    </location>
</feature>
<comment type="similarity">
    <text evidence="1">Belongs to the outer membrane porin (Opr) (TC 1.B.25) family.</text>
</comment>
<accession>A0ABX7ADK5</accession>
<evidence type="ECO:0000256" key="2">
    <source>
        <dbReference type="ARBA" id="ARBA00022448"/>
    </source>
</evidence>
<reference evidence="6" key="1">
    <citation type="submission" date="2021-01" db="EMBL/GenBank/DDBJ databases">
        <title>Providencia vermicola LLDRA6, a soil-borne Mn(II)-oxidizing bacterium, exploits a strategy of superoxide production coupled to hydrogen peroxide consumption to generate Mn oxides, as revealed by transcriptional up-regulation of genes for phenylacetic acid catabolism.</title>
        <authorList>
            <person name="Chen S."/>
            <person name="Ding Z."/>
            <person name="Chen J."/>
            <person name="Luo J."/>
            <person name="Ruan X."/>
            <person name="Li Z."/>
            <person name="Liao F."/>
            <person name="He J."/>
            <person name="Li D."/>
        </authorList>
    </citation>
    <scope>NUCLEOTIDE SEQUENCE [LARGE SCALE GENOMIC DNA]</scope>
    <source>
        <strain evidence="6">LLDRA6</strain>
    </source>
</reference>
<dbReference type="Pfam" id="PF03573">
    <property type="entry name" value="OprD"/>
    <property type="match status" value="1"/>
</dbReference>
<dbReference type="InterPro" id="IPR005318">
    <property type="entry name" value="OM_porin_bac"/>
</dbReference>
<evidence type="ECO:0000313" key="6">
    <source>
        <dbReference type="Proteomes" id="UP000596157"/>
    </source>
</evidence>
<dbReference type="PANTHER" id="PTHR34596">
    <property type="entry name" value="CHITOPORIN"/>
    <property type="match status" value="1"/>
</dbReference>
<sequence>MLKPTLKNTAFKKSILFLALIGVIQSANADGKLIAINESNDSDFYRAIYTDASLDVNSNLYVRYRAVKSKNTGNYGLGAGGIKNQTALLALNYKSGYYKDVIGFDFWGGANIKLGNTVGQSEILYYNYSCNGDGQFSPCEESSASVSTAAVKLKYGNDIAKFKMSAGFTPINSGTIKSSWGLNPHSYRGFDSALSIDNFTLTYAWADRFKNDWSRDFKPMTTTWHQNNAAGLNDNGNIIKKGHVIDYIHTVGAVYDFGHAKIDAGYGEGKDYRRNWQLQLERSDNLSTDTSLQTKVFYQGARYIDGIAPVQSPKTEYYVSAGLNLKHKNTTWSLGYSQNYAPQTADYNFRLTPWANSDKRDYQATLSQLEDYNASGTHAVRLGVTHNFADYNLPEFTMGLAGTYGWHVVSDTSKINSQRDYDGKMRSLDLLMRYNVESGAAKGLSVTLLPALLRTTETNYKTSRNDVKFIVGYSVNIF</sequence>
<name>A0ABX7ADK5_9GAMM</name>
<feature type="signal peptide" evidence="4">
    <location>
        <begin position="1"/>
        <end position="29"/>
    </location>
</feature>
<dbReference type="EMBL" id="CP067099">
    <property type="protein sequence ID" value="QQO61767.1"/>
    <property type="molecule type" value="Genomic_DNA"/>
</dbReference>
<evidence type="ECO:0000313" key="5">
    <source>
        <dbReference type="EMBL" id="QQO61767.1"/>
    </source>
</evidence>